<feature type="domain" description="4Fe-4S ferredoxin-type" evidence="5">
    <location>
        <begin position="36"/>
        <end position="65"/>
    </location>
</feature>
<evidence type="ECO:0000256" key="4">
    <source>
        <dbReference type="ARBA" id="ARBA00023014"/>
    </source>
</evidence>
<dbReference type="Proteomes" id="UP000002376">
    <property type="component" value="Chromosome"/>
</dbReference>
<dbReference type="PANTHER" id="PTHR10849">
    <property type="entry name" value="NADH DEHYDROGENASE UBIQUINONE IRON-SULFUR PROTEIN 8, MITOCHONDRIAL"/>
    <property type="match status" value="1"/>
</dbReference>
<evidence type="ECO:0000256" key="1">
    <source>
        <dbReference type="ARBA" id="ARBA00022485"/>
    </source>
</evidence>
<keyword evidence="1" id="KW-0004">4Fe-4S</keyword>
<keyword evidence="3" id="KW-0408">Iron</keyword>
<dbReference type="GO" id="GO:0016651">
    <property type="term" value="F:oxidoreductase activity, acting on NAD(P)H"/>
    <property type="evidence" value="ECO:0007669"/>
    <property type="project" value="InterPro"/>
</dbReference>
<protein>
    <submittedName>
        <fullName evidence="6">4Fe-4S ferredoxin iron-sulfur binding domain protein</fullName>
    </submittedName>
</protein>
<dbReference type="InterPro" id="IPR010226">
    <property type="entry name" value="NADH_quinone_OxRdtase_chainI"/>
</dbReference>
<evidence type="ECO:0000256" key="3">
    <source>
        <dbReference type="ARBA" id="ARBA00023004"/>
    </source>
</evidence>
<dbReference type="GO" id="GO:0051539">
    <property type="term" value="F:4 iron, 4 sulfur cluster binding"/>
    <property type="evidence" value="ECO:0007669"/>
    <property type="project" value="UniProtKB-KW"/>
</dbReference>
<dbReference type="SUPFAM" id="SSF54862">
    <property type="entry name" value="4Fe-4S ferredoxins"/>
    <property type="match status" value="1"/>
</dbReference>
<dbReference type="GO" id="GO:0046872">
    <property type="term" value="F:metal ion binding"/>
    <property type="evidence" value="ECO:0007669"/>
    <property type="project" value="UniProtKB-KW"/>
</dbReference>
<gene>
    <name evidence="6" type="ordered locus">Tagg_1028</name>
</gene>
<reference evidence="7" key="2">
    <citation type="journal article" date="2010" name="Stand. Genomic Sci.">
        <title>Complete genome sequence of Thermosphaera aggregans type strain (M11TLT).</title>
        <authorList>
            <person name="Spring S."/>
            <person name="Rachel R."/>
            <person name="Lapidus A."/>
            <person name="Davenport K."/>
            <person name="Tice H."/>
            <person name="Copeland A."/>
            <person name="Cheng J.-F."/>
            <person name="Lucas S."/>
            <person name="Chen F."/>
            <person name="Nolan M."/>
            <person name="Bruce D."/>
            <person name="Goodwin L."/>
            <person name="Pitluck S."/>
            <person name="Ivanova N."/>
            <person name="Mavromatis K."/>
            <person name="Ovchinnikova G."/>
            <person name="Pati A."/>
            <person name="Chen A."/>
            <person name="Palaniappan K."/>
            <person name="Land M."/>
            <person name="Hauser L."/>
            <person name="Chang Y.-J."/>
            <person name="Jeffries C.C."/>
            <person name="Brettin T."/>
            <person name="Detter J.C."/>
            <person name="Tapia R."/>
            <person name="Han C."/>
            <person name="Heimerl T."/>
            <person name="Weikl F."/>
            <person name="Brambilla E."/>
            <person name="Goker M."/>
            <person name="Bristow J."/>
            <person name="Eisen J.A."/>
            <person name="Markowitz V."/>
            <person name="Hugenholtz P."/>
            <person name="Kyrpides N.C."/>
            <person name="Klenk H.-P."/>
        </authorList>
    </citation>
    <scope>NUCLEOTIDE SEQUENCE [LARGE SCALE GENOMIC DNA]</scope>
    <source>
        <strain evidence="7">DSM 11486 / M11TL</strain>
    </source>
</reference>
<dbReference type="Gene3D" id="3.30.70.3270">
    <property type="match status" value="1"/>
</dbReference>
<dbReference type="PROSITE" id="PS00198">
    <property type="entry name" value="4FE4S_FER_1"/>
    <property type="match status" value="1"/>
</dbReference>
<dbReference type="RefSeq" id="WP_013129891.1">
    <property type="nucleotide sequence ID" value="NC_014160.1"/>
</dbReference>
<proteinExistence type="predicted"/>
<dbReference type="AlphaFoldDB" id="D5U2E8"/>
<keyword evidence="7" id="KW-1185">Reference proteome</keyword>
<reference evidence="6 7" key="1">
    <citation type="journal article" date="2010" name="Stand. Genomic Sci.">
        <title>Complete genome sequence of Thermosphaera aggregans type strain (M11TL).</title>
        <authorList>
            <person name="Spring S."/>
            <person name="Rachel R."/>
            <person name="Lapidus A."/>
            <person name="Davenport K."/>
            <person name="Tice H."/>
            <person name="Copeland A."/>
            <person name="Cheng J.F."/>
            <person name="Lucas S."/>
            <person name="Chen F."/>
            <person name="Nolan M."/>
            <person name="Bruce D."/>
            <person name="Goodwin L."/>
            <person name="Pitluck S."/>
            <person name="Ivanova N."/>
            <person name="Mavromatis K."/>
            <person name="Ovchinnikova G."/>
            <person name="Pati A."/>
            <person name="Chen A."/>
            <person name="Palaniappan K."/>
            <person name="Land M."/>
            <person name="Hauser L."/>
            <person name="Chang Y.J."/>
            <person name="Jeffries C.C."/>
            <person name="Brettin T."/>
            <person name="Detter J.C."/>
            <person name="Tapia R."/>
            <person name="Han C."/>
            <person name="Heimerl T."/>
            <person name="Weikl F."/>
            <person name="Brambilla E."/>
            <person name="Goker M."/>
            <person name="Bristow J."/>
            <person name="Eisen J.A."/>
            <person name="Markowitz V."/>
            <person name="Hugenholtz P."/>
            <person name="Kyrpides N.C."/>
            <person name="Klenk H.P."/>
        </authorList>
    </citation>
    <scope>NUCLEOTIDE SEQUENCE [LARGE SCALE GENOMIC DNA]</scope>
    <source>
        <strain evidence="7">DSM 11486 / M11TL</strain>
    </source>
</reference>
<sequence>MVLPTLAKSLKHLAKNPYTRLVPRKSSPFKTDSIRGAHLLDMSKCTGCSMCQQVCPAACIDMVVVEGDYSQNPRKRFPRIDHSKCTFCGLCVEYCPVAALSMTTVTGYELFTTNKDSTLKQPHQLKESTGKVTVTKELFTVAYRSGIVSREKSVGIGGER</sequence>
<reference key="3">
    <citation type="submission" date="2010-02" db="EMBL/GenBank/DDBJ databases">
        <title>Complete genome sequence of Thermosphaera aggregans type strain (M11TL).</title>
        <authorList>
            <consortium name="US DOE Joint Genome Institute (JGI-PGF)"/>
            <person name="Spring S."/>
            <person name="Lapidus A."/>
            <person name="Munk C."/>
            <person name="Schroeder M."/>
            <person name="Glavina Del Rio T."/>
            <person name="Tice H."/>
            <person name="Copeland A."/>
            <person name="Cheng J.-F."/>
            <person name="Lucas S."/>
            <person name="Chen F."/>
            <person name="Nolan M."/>
            <person name="Bruce D."/>
            <person name="Goodwin L."/>
            <person name="Pitluck S."/>
            <person name="Ivanova N."/>
            <person name="Mavromatis K."/>
            <person name="Ovchinnikova G."/>
            <person name="Pati A."/>
            <person name="Chen A."/>
            <person name="Palaniappan K."/>
            <person name="Land M."/>
            <person name="Hauser L."/>
            <person name="Chang Y.-J."/>
            <person name="Jeffries C.C."/>
            <person name="Brettin T."/>
            <person name="Detter J.C."/>
            <person name="Tapia R."/>
            <person name="Han C."/>
            <person name="Chain P."/>
            <person name="Heimerl T."/>
            <person name="Weik F."/>
            <person name="Goker M."/>
            <person name="Rachel R."/>
            <person name="Bristow J."/>
            <person name="Eisen J.A."/>
            <person name="Markowitz V."/>
            <person name="Hugenholtz P."/>
            <person name="Kyrpides N.C."/>
            <person name="Klenk H.-P."/>
        </authorList>
    </citation>
    <scope>NUCLEOTIDE SEQUENCE</scope>
    <source>
        <strain>DSM 11486</strain>
    </source>
</reference>
<dbReference type="InterPro" id="IPR017900">
    <property type="entry name" value="4Fe4S_Fe_S_CS"/>
</dbReference>
<dbReference type="PROSITE" id="PS51379">
    <property type="entry name" value="4FE4S_FER_2"/>
    <property type="match status" value="2"/>
</dbReference>
<organism evidence="6 7">
    <name type="scientific">Thermosphaera aggregans (strain DSM 11486 / M11TL)</name>
    <dbReference type="NCBI Taxonomy" id="633148"/>
    <lineage>
        <taxon>Archaea</taxon>
        <taxon>Thermoproteota</taxon>
        <taxon>Thermoprotei</taxon>
        <taxon>Desulfurococcales</taxon>
        <taxon>Desulfurococcaceae</taxon>
        <taxon>Thermosphaera</taxon>
    </lineage>
</organism>
<dbReference type="KEGG" id="tag:Tagg_1028"/>
<name>D5U2E8_THEAM</name>
<dbReference type="EMBL" id="CP001939">
    <property type="protein sequence ID" value="ADG91298.1"/>
    <property type="molecule type" value="Genomic_DNA"/>
</dbReference>
<dbReference type="eggNOG" id="arCOG01543">
    <property type="taxonomic scope" value="Archaea"/>
</dbReference>
<keyword evidence="2" id="KW-0479">Metal-binding</keyword>
<dbReference type="STRING" id="633148.Tagg_1028"/>
<evidence type="ECO:0000256" key="2">
    <source>
        <dbReference type="ARBA" id="ARBA00022723"/>
    </source>
</evidence>
<dbReference type="GO" id="GO:0016020">
    <property type="term" value="C:membrane"/>
    <property type="evidence" value="ECO:0007669"/>
    <property type="project" value="InterPro"/>
</dbReference>
<dbReference type="InterPro" id="IPR017896">
    <property type="entry name" value="4Fe4S_Fe-S-bd"/>
</dbReference>
<evidence type="ECO:0000313" key="7">
    <source>
        <dbReference type="Proteomes" id="UP000002376"/>
    </source>
</evidence>
<dbReference type="Pfam" id="PF12838">
    <property type="entry name" value="Fer4_7"/>
    <property type="match status" value="1"/>
</dbReference>
<feature type="domain" description="4Fe-4S ferredoxin-type" evidence="5">
    <location>
        <begin position="76"/>
        <end position="105"/>
    </location>
</feature>
<evidence type="ECO:0000259" key="5">
    <source>
        <dbReference type="PROSITE" id="PS51379"/>
    </source>
</evidence>
<keyword evidence="4" id="KW-0411">Iron-sulfur</keyword>
<accession>D5U2E8</accession>
<evidence type="ECO:0000313" key="6">
    <source>
        <dbReference type="EMBL" id="ADG91298.1"/>
    </source>
</evidence>
<dbReference type="HOGENOM" id="CLU_067218_4_5_2"/>
<dbReference type="OrthoDB" id="23833at2157"/>
<dbReference type="GeneID" id="9166054"/>